<reference evidence="2" key="1">
    <citation type="submission" date="2022-11" db="UniProtKB">
        <authorList>
            <consortium name="WormBaseParasite"/>
        </authorList>
    </citation>
    <scope>IDENTIFICATION</scope>
</reference>
<dbReference type="AlphaFoldDB" id="A0A915KZL8"/>
<keyword evidence="1" id="KW-1185">Reference proteome</keyword>
<sequence length="40" mass="4623">MLIETPGNVPFKTMILRPVFLPSADLIFDITFWIPWSMAL</sequence>
<evidence type="ECO:0000313" key="1">
    <source>
        <dbReference type="Proteomes" id="UP000887565"/>
    </source>
</evidence>
<organism evidence="1 2">
    <name type="scientific">Romanomermis culicivorax</name>
    <name type="common">Nematode worm</name>
    <dbReference type="NCBI Taxonomy" id="13658"/>
    <lineage>
        <taxon>Eukaryota</taxon>
        <taxon>Metazoa</taxon>
        <taxon>Ecdysozoa</taxon>
        <taxon>Nematoda</taxon>
        <taxon>Enoplea</taxon>
        <taxon>Dorylaimia</taxon>
        <taxon>Mermithida</taxon>
        <taxon>Mermithoidea</taxon>
        <taxon>Mermithidae</taxon>
        <taxon>Romanomermis</taxon>
    </lineage>
</organism>
<dbReference type="WBParaSite" id="nRc.2.0.1.t43899-RA">
    <property type="protein sequence ID" value="nRc.2.0.1.t43899-RA"/>
    <property type="gene ID" value="nRc.2.0.1.g43899"/>
</dbReference>
<protein>
    <submittedName>
        <fullName evidence="2">Uncharacterized protein</fullName>
    </submittedName>
</protein>
<accession>A0A915KZL8</accession>
<evidence type="ECO:0000313" key="2">
    <source>
        <dbReference type="WBParaSite" id="nRc.2.0.1.t43899-RA"/>
    </source>
</evidence>
<dbReference type="Proteomes" id="UP000887565">
    <property type="component" value="Unplaced"/>
</dbReference>
<proteinExistence type="predicted"/>
<name>A0A915KZL8_ROMCU</name>